<evidence type="ECO:0000313" key="5">
    <source>
        <dbReference type="Proteomes" id="UP000503011"/>
    </source>
</evidence>
<evidence type="ECO:0000259" key="1">
    <source>
        <dbReference type="Pfam" id="PF01968"/>
    </source>
</evidence>
<protein>
    <recommendedName>
        <fullName evidence="6">5-oxoprolinase</fullName>
    </recommendedName>
</protein>
<feature type="domain" description="Hydantoinase A/oxoprolinase" evidence="1">
    <location>
        <begin position="213"/>
        <end position="513"/>
    </location>
</feature>
<evidence type="ECO:0008006" key="6">
    <source>
        <dbReference type="Google" id="ProtNLM"/>
    </source>
</evidence>
<organism evidence="4 5">
    <name type="scientific">Phytohabitans suffuscus</name>
    <dbReference type="NCBI Taxonomy" id="624315"/>
    <lineage>
        <taxon>Bacteria</taxon>
        <taxon>Bacillati</taxon>
        <taxon>Actinomycetota</taxon>
        <taxon>Actinomycetes</taxon>
        <taxon>Micromonosporales</taxon>
        <taxon>Micromonosporaceae</taxon>
    </lineage>
</organism>
<dbReference type="PANTHER" id="PTHR11365:SF23">
    <property type="entry name" value="HYPOTHETICAL 5-OXOPROLINASE (EUROFUNG)-RELATED"/>
    <property type="match status" value="1"/>
</dbReference>
<dbReference type="AlphaFoldDB" id="A0A6F8YEN0"/>
<gene>
    <name evidence="4" type="ORF">Psuf_018330</name>
</gene>
<dbReference type="PANTHER" id="PTHR11365">
    <property type="entry name" value="5-OXOPROLINASE RELATED"/>
    <property type="match status" value="1"/>
</dbReference>
<dbReference type="GO" id="GO:0006281">
    <property type="term" value="P:DNA repair"/>
    <property type="evidence" value="ECO:0007669"/>
    <property type="project" value="InterPro"/>
</dbReference>
<dbReference type="InterPro" id="IPR049517">
    <property type="entry name" value="ACX-like_C"/>
</dbReference>
<dbReference type="InterPro" id="IPR002821">
    <property type="entry name" value="Hydantoinase_A"/>
</dbReference>
<dbReference type="GO" id="GO:0005829">
    <property type="term" value="C:cytosol"/>
    <property type="evidence" value="ECO:0007669"/>
    <property type="project" value="TreeGrafter"/>
</dbReference>
<proteinExistence type="predicted"/>
<sequence length="706" mass="74932">MPARSEARTGMSTYQLGIDIGGTFTDAVFTDDGGRRWVFKVPTTPADPGVGFVDAVDAAREVAPLTTDNLVHLVHATTVATNAIIEGKTARVGLVVTEGFRDLLEIGRQIRPDLFDLLRQKPKPLVPRDLVIEVRERLGPTGEVLTPVDTRSVARAADLLREAKVSGVVVCLLHSYVEPRHERAVGSQLRELLPGLEVSLSSEVWPEFREYFRASTCIVNMAIQPVVRAYLESVQARLRERALSSDFYVMQSSGGGMTAEAAKNLPVQLIESGPAAGLIATSELARRMDWPRVVSLDIGGTTAKVGLVLDGRPTLSYEYEVGAMAAPGGGRSKASGYPIRTPVLDLVEIGAGGGSMAWIDSGGALRVGPASAGADPGPACYARGGTVPTVTDANLVLGRIDPQSFLGGAMKLDLDAAHLAIEQHCAAPLGLSVVEAAAGIIDVANASMARALRLITVQRGHDPRDFVLVAYGGAGPLHANALAADLGFSRVVIPPDPGVLSAAGLLLADVTHIESNTHLVPCDTVTHPDLVERLRTLADRVLRRLADQGKSAEQVALSYSLDMRFHGQSYELNIAVPNLDDPHAVAAARDAFISAHEQAYGHAARDEEIELVNWKVSGVAPGFRHAQAATIDGQMVDGPVAPVRSREVSDRHGTAVISTFDRLSLTPSVVVWGPAVISEMGATSFVHDGYHASQDSRGGNLYIEKD</sequence>
<dbReference type="Pfam" id="PF05378">
    <property type="entry name" value="Hydant_A_N"/>
    <property type="match status" value="1"/>
</dbReference>
<dbReference type="Proteomes" id="UP000503011">
    <property type="component" value="Chromosome"/>
</dbReference>
<dbReference type="Pfam" id="PF01968">
    <property type="entry name" value="Hydantoinase_A"/>
    <property type="match status" value="1"/>
</dbReference>
<dbReference type="KEGG" id="psuu:Psuf_018330"/>
<evidence type="ECO:0000313" key="4">
    <source>
        <dbReference type="EMBL" id="BCB84520.1"/>
    </source>
</evidence>
<feature type="domain" description="Hydantoinase/oxoprolinase N-terminal" evidence="2">
    <location>
        <begin position="16"/>
        <end position="192"/>
    </location>
</feature>
<dbReference type="Pfam" id="PF19278">
    <property type="entry name" value="Hydant_A_C"/>
    <property type="match status" value="1"/>
</dbReference>
<dbReference type="GO" id="GO:0006749">
    <property type="term" value="P:glutathione metabolic process"/>
    <property type="evidence" value="ECO:0007669"/>
    <property type="project" value="TreeGrafter"/>
</dbReference>
<dbReference type="GO" id="GO:0003684">
    <property type="term" value="F:damaged DNA binding"/>
    <property type="evidence" value="ECO:0007669"/>
    <property type="project" value="InterPro"/>
</dbReference>
<dbReference type="EMBL" id="AP022871">
    <property type="protein sequence ID" value="BCB84520.1"/>
    <property type="molecule type" value="Genomic_DNA"/>
</dbReference>
<keyword evidence="5" id="KW-1185">Reference proteome</keyword>
<dbReference type="GO" id="GO:0017168">
    <property type="term" value="F:5-oxoprolinase (ATP-hydrolyzing) activity"/>
    <property type="evidence" value="ECO:0007669"/>
    <property type="project" value="TreeGrafter"/>
</dbReference>
<name>A0A6F8YEN0_9ACTN</name>
<reference evidence="4 5" key="1">
    <citation type="submission" date="2020-03" db="EMBL/GenBank/DDBJ databases">
        <title>Whole genome shotgun sequence of Phytohabitans suffuscus NBRC 105367.</title>
        <authorList>
            <person name="Komaki H."/>
            <person name="Tamura T."/>
        </authorList>
    </citation>
    <scope>NUCLEOTIDE SEQUENCE [LARGE SCALE GENOMIC DNA]</scope>
    <source>
        <strain evidence="4 5">NBRC 105367</strain>
    </source>
</reference>
<dbReference type="InterPro" id="IPR008040">
    <property type="entry name" value="Hydant_A_N"/>
</dbReference>
<dbReference type="InterPro" id="IPR043129">
    <property type="entry name" value="ATPase_NBD"/>
</dbReference>
<evidence type="ECO:0000259" key="2">
    <source>
        <dbReference type="Pfam" id="PF05378"/>
    </source>
</evidence>
<accession>A0A6F8YEN0</accession>
<reference evidence="4 5" key="2">
    <citation type="submission" date="2020-03" db="EMBL/GenBank/DDBJ databases">
        <authorList>
            <person name="Ichikawa N."/>
            <person name="Kimura A."/>
            <person name="Kitahashi Y."/>
            <person name="Uohara A."/>
        </authorList>
    </citation>
    <scope>NUCLEOTIDE SEQUENCE [LARGE SCALE GENOMIC DNA]</scope>
    <source>
        <strain evidence="4 5">NBRC 105367</strain>
    </source>
</reference>
<dbReference type="InterPro" id="IPR045079">
    <property type="entry name" value="Oxoprolinase-like"/>
</dbReference>
<feature type="domain" description="Acetophenone carboxylase-like C-terminal" evidence="3">
    <location>
        <begin position="534"/>
        <end position="695"/>
    </location>
</feature>
<dbReference type="SUPFAM" id="SSF53067">
    <property type="entry name" value="Actin-like ATPase domain"/>
    <property type="match status" value="1"/>
</dbReference>
<evidence type="ECO:0000259" key="3">
    <source>
        <dbReference type="Pfam" id="PF19278"/>
    </source>
</evidence>